<dbReference type="InterPro" id="IPR001584">
    <property type="entry name" value="Integrase_cat-core"/>
</dbReference>
<dbReference type="OrthoDB" id="10055717at2759"/>
<name>A0A1S3Y3G1_TOBAC</name>
<dbReference type="STRING" id="4097.A0A1S3Y3G1"/>
<dbReference type="InterPro" id="IPR052160">
    <property type="entry name" value="Gypsy_RT_Integrase-like"/>
</dbReference>
<sequence>MIRRCIPEIDQAYVFQACHAIPYGGHFGGVRTTAKVLESGFYWPTLFKDAHFWVKSLDYVSKWVEAVALPTNDAKRVIDFLRKNIFTQFGTLRAIISDGGTHLCNKAFARLLEKYGFRHKVATPYHPQISGQVEVSNREIKSVLTKTVNVTQTDWARKLDDALWAYCTIFKTPIGMSPYKLVFEKACHLPVELEHRSFWALRQLNLDMEAAGTSRATELHELDEFRYHAFESTRLYKERMKIIHDKHILDMNFKPGDLVLLYNSRLRLFSDKLKFRWSGPFRVVQVFPSGAVEIEYEGGTNRFKVNGQKL</sequence>
<evidence type="ECO:0000259" key="1">
    <source>
        <dbReference type="PROSITE" id="PS50994"/>
    </source>
</evidence>
<reference evidence="2" key="1">
    <citation type="submission" date="2025-08" db="UniProtKB">
        <authorList>
            <consortium name="RefSeq"/>
        </authorList>
    </citation>
    <scope>IDENTIFICATION</scope>
</reference>
<dbReference type="InterPro" id="IPR041588">
    <property type="entry name" value="Integrase_H2C2"/>
</dbReference>
<dbReference type="Gene3D" id="3.30.420.10">
    <property type="entry name" value="Ribonuclease H-like superfamily/Ribonuclease H"/>
    <property type="match status" value="1"/>
</dbReference>
<dbReference type="PaxDb" id="4097-A0A1S3Y3G1"/>
<accession>A0A1S3Y3G1</accession>
<dbReference type="Pfam" id="PF17921">
    <property type="entry name" value="Integrase_H2C2"/>
    <property type="match status" value="1"/>
</dbReference>
<protein>
    <recommendedName>
        <fullName evidence="1">Integrase catalytic domain-containing protein</fullName>
    </recommendedName>
</protein>
<dbReference type="GO" id="GO:0015074">
    <property type="term" value="P:DNA integration"/>
    <property type="evidence" value="ECO:0007669"/>
    <property type="project" value="InterPro"/>
</dbReference>
<dbReference type="InterPro" id="IPR012337">
    <property type="entry name" value="RNaseH-like_sf"/>
</dbReference>
<dbReference type="PROSITE" id="PS50994">
    <property type="entry name" value="INTEGRASE"/>
    <property type="match status" value="1"/>
</dbReference>
<gene>
    <name evidence="2" type="primary">LOC107771744</name>
</gene>
<dbReference type="AlphaFoldDB" id="A0A1S3Y3G1"/>
<dbReference type="InterPro" id="IPR036397">
    <property type="entry name" value="RNaseH_sf"/>
</dbReference>
<dbReference type="SUPFAM" id="SSF53098">
    <property type="entry name" value="Ribonuclease H-like"/>
    <property type="match status" value="1"/>
</dbReference>
<evidence type="ECO:0000313" key="2">
    <source>
        <dbReference type="RefSeq" id="XP_016446674.1"/>
    </source>
</evidence>
<dbReference type="GO" id="GO:0003676">
    <property type="term" value="F:nucleic acid binding"/>
    <property type="evidence" value="ECO:0007669"/>
    <property type="project" value="InterPro"/>
</dbReference>
<dbReference type="Pfam" id="PF00665">
    <property type="entry name" value="rve"/>
    <property type="match status" value="1"/>
</dbReference>
<dbReference type="RefSeq" id="XP_016446674.1">
    <property type="nucleotide sequence ID" value="XM_016591188.1"/>
</dbReference>
<dbReference type="PANTHER" id="PTHR47266">
    <property type="entry name" value="ENDONUCLEASE-RELATED"/>
    <property type="match status" value="1"/>
</dbReference>
<feature type="domain" description="Integrase catalytic" evidence="1">
    <location>
        <begin position="18"/>
        <end position="186"/>
    </location>
</feature>
<dbReference type="KEGG" id="nta:107771744"/>
<proteinExistence type="predicted"/>
<organism evidence="2">
    <name type="scientific">Nicotiana tabacum</name>
    <name type="common">Common tobacco</name>
    <dbReference type="NCBI Taxonomy" id="4097"/>
    <lineage>
        <taxon>Eukaryota</taxon>
        <taxon>Viridiplantae</taxon>
        <taxon>Streptophyta</taxon>
        <taxon>Embryophyta</taxon>
        <taxon>Tracheophyta</taxon>
        <taxon>Spermatophyta</taxon>
        <taxon>Magnoliopsida</taxon>
        <taxon>eudicotyledons</taxon>
        <taxon>Gunneridae</taxon>
        <taxon>Pentapetalae</taxon>
        <taxon>asterids</taxon>
        <taxon>lamiids</taxon>
        <taxon>Solanales</taxon>
        <taxon>Solanaceae</taxon>
        <taxon>Nicotianoideae</taxon>
        <taxon>Nicotianeae</taxon>
        <taxon>Nicotiana</taxon>
    </lineage>
</organism>